<evidence type="ECO:0000313" key="8">
    <source>
        <dbReference type="Proteomes" id="UP000183015"/>
    </source>
</evidence>
<keyword evidence="1" id="KW-0597">Phosphoprotein</keyword>
<dbReference type="RefSeq" id="WP_082014903.1">
    <property type="nucleotide sequence ID" value="NZ_BBPN01000009.1"/>
</dbReference>
<dbReference type="PROSITE" id="PS50110">
    <property type="entry name" value="RESPONSE_REGULATORY"/>
    <property type="match status" value="1"/>
</dbReference>
<dbReference type="EMBL" id="FOAZ01000009">
    <property type="protein sequence ID" value="SEL49846.1"/>
    <property type="molecule type" value="Genomic_DNA"/>
</dbReference>
<dbReference type="InterPro" id="IPR000792">
    <property type="entry name" value="Tscrpt_reg_LuxR_C"/>
</dbReference>
<protein>
    <submittedName>
        <fullName evidence="7">DNA-binding response regulator, NarL/FixJ family, contains REC and HTH domains</fullName>
    </submittedName>
</protein>
<dbReference type="InterPro" id="IPR058245">
    <property type="entry name" value="NreC/VraR/RcsB-like_REC"/>
</dbReference>
<evidence type="ECO:0000256" key="3">
    <source>
        <dbReference type="PROSITE-ProRule" id="PRU00169"/>
    </source>
</evidence>
<dbReference type="Proteomes" id="UP000183015">
    <property type="component" value="Unassembled WGS sequence"/>
</dbReference>
<dbReference type="InterPro" id="IPR039420">
    <property type="entry name" value="WalR-like"/>
</dbReference>
<evidence type="ECO:0000256" key="1">
    <source>
        <dbReference type="ARBA" id="ARBA00022553"/>
    </source>
</evidence>
<dbReference type="PANTHER" id="PTHR43214:SF44">
    <property type="entry name" value="TWO-COMPONENT RESPONSE REGULATOR"/>
    <property type="match status" value="1"/>
</dbReference>
<feature type="domain" description="HTH luxR-type" evidence="5">
    <location>
        <begin position="170"/>
        <end position="235"/>
    </location>
</feature>
<dbReference type="InterPro" id="IPR016032">
    <property type="entry name" value="Sig_transdc_resp-reg_C-effctor"/>
</dbReference>
<dbReference type="SMART" id="SM00421">
    <property type="entry name" value="HTH_LUXR"/>
    <property type="match status" value="1"/>
</dbReference>
<dbReference type="STRING" id="235985.SAMN05414137_109144"/>
<dbReference type="SMART" id="SM00448">
    <property type="entry name" value="REC"/>
    <property type="match status" value="1"/>
</dbReference>
<dbReference type="GO" id="GO:0000160">
    <property type="term" value="P:phosphorelay signal transduction system"/>
    <property type="evidence" value="ECO:0007669"/>
    <property type="project" value="InterPro"/>
</dbReference>
<keyword evidence="2 7" id="KW-0238">DNA-binding</keyword>
<sequence length="239" mass="25861">MTTPMSPWSTLQLPNQAPPDPQEGTDPPTPLVLGDGHRLLLDALALALADRGFHVRATATTCAEVLRTALEFQPAVCLTELHLADGSALDLIGRLHAEARAVRVLVLSTDAEPASVAAAIEAGAVGYLTKDQSIDAIEQALGRILHGELVLTPALSRDTLRHLRRERTEQDDPLRWLTQRERQVLERLTEGDGTAEMARVLGMASNTARTHVQNVLDKLGVHSRLEAVAMAHKAGLVRQ</sequence>
<organism evidence="7 8">
    <name type="scientific">Streptacidiphilus jiangxiensis</name>
    <dbReference type="NCBI Taxonomy" id="235985"/>
    <lineage>
        <taxon>Bacteria</taxon>
        <taxon>Bacillati</taxon>
        <taxon>Actinomycetota</taxon>
        <taxon>Actinomycetes</taxon>
        <taxon>Kitasatosporales</taxon>
        <taxon>Streptomycetaceae</taxon>
        <taxon>Streptacidiphilus</taxon>
    </lineage>
</organism>
<evidence type="ECO:0000259" key="6">
    <source>
        <dbReference type="PROSITE" id="PS50110"/>
    </source>
</evidence>
<dbReference type="GO" id="GO:0003677">
    <property type="term" value="F:DNA binding"/>
    <property type="evidence" value="ECO:0007669"/>
    <property type="project" value="UniProtKB-KW"/>
</dbReference>
<accession>A0A1H7QPE6</accession>
<proteinExistence type="predicted"/>
<dbReference type="InterPro" id="IPR011006">
    <property type="entry name" value="CheY-like_superfamily"/>
</dbReference>
<dbReference type="InterPro" id="IPR001789">
    <property type="entry name" value="Sig_transdc_resp-reg_receiver"/>
</dbReference>
<feature type="region of interest" description="Disordered" evidence="4">
    <location>
        <begin position="1"/>
        <end position="28"/>
    </location>
</feature>
<evidence type="ECO:0000313" key="7">
    <source>
        <dbReference type="EMBL" id="SEL49846.1"/>
    </source>
</evidence>
<feature type="domain" description="Response regulatory" evidence="6">
    <location>
        <begin position="30"/>
        <end position="145"/>
    </location>
</feature>
<dbReference type="OrthoDB" id="9808843at2"/>
<dbReference type="CDD" id="cd17535">
    <property type="entry name" value="REC_NarL-like"/>
    <property type="match status" value="1"/>
</dbReference>
<dbReference type="PRINTS" id="PR00038">
    <property type="entry name" value="HTHLUXR"/>
</dbReference>
<comment type="caution">
    <text evidence="3">Lacks conserved residue(s) required for the propagation of feature annotation.</text>
</comment>
<dbReference type="SUPFAM" id="SSF52172">
    <property type="entry name" value="CheY-like"/>
    <property type="match status" value="1"/>
</dbReference>
<dbReference type="AlphaFoldDB" id="A0A1H7QPE6"/>
<dbReference type="Pfam" id="PF00072">
    <property type="entry name" value="Response_reg"/>
    <property type="match status" value="1"/>
</dbReference>
<dbReference type="SUPFAM" id="SSF46894">
    <property type="entry name" value="C-terminal effector domain of the bipartite response regulators"/>
    <property type="match status" value="1"/>
</dbReference>
<dbReference type="PROSITE" id="PS50043">
    <property type="entry name" value="HTH_LUXR_2"/>
    <property type="match status" value="1"/>
</dbReference>
<dbReference type="eggNOG" id="COG2197">
    <property type="taxonomic scope" value="Bacteria"/>
</dbReference>
<keyword evidence="8" id="KW-1185">Reference proteome</keyword>
<gene>
    <name evidence="7" type="ORF">SAMN05414137_109144</name>
</gene>
<dbReference type="PANTHER" id="PTHR43214">
    <property type="entry name" value="TWO-COMPONENT RESPONSE REGULATOR"/>
    <property type="match status" value="1"/>
</dbReference>
<dbReference type="Pfam" id="PF00196">
    <property type="entry name" value="GerE"/>
    <property type="match status" value="1"/>
</dbReference>
<evidence type="ECO:0000256" key="2">
    <source>
        <dbReference type="ARBA" id="ARBA00023125"/>
    </source>
</evidence>
<evidence type="ECO:0000256" key="4">
    <source>
        <dbReference type="SAM" id="MobiDB-lite"/>
    </source>
</evidence>
<feature type="compositionally biased region" description="Polar residues" evidence="4">
    <location>
        <begin position="1"/>
        <end position="15"/>
    </location>
</feature>
<name>A0A1H7QPE6_STRJI</name>
<dbReference type="Gene3D" id="3.40.50.2300">
    <property type="match status" value="1"/>
</dbReference>
<dbReference type="GO" id="GO:0006355">
    <property type="term" value="P:regulation of DNA-templated transcription"/>
    <property type="evidence" value="ECO:0007669"/>
    <property type="project" value="InterPro"/>
</dbReference>
<dbReference type="CDD" id="cd06170">
    <property type="entry name" value="LuxR_C_like"/>
    <property type="match status" value="1"/>
</dbReference>
<reference evidence="8" key="1">
    <citation type="submission" date="2016-10" db="EMBL/GenBank/DDBJ databases">
        <authorList>
            <person name="Varghese N."/>
        </authorList>
    </citation>
    <scope>NUCLEOTIDE SEQUENCE [LARGE SCALE GENOMIC DNA]</scope>
    <source>
        <strain evidence="8">DSM 45096 / BCRC 16803 / CGMCC 4.1857 / CIP 109030 / JCM 12277 / KCTC 19219 / NBRC 100920 / 33214</strain>
    </source>
</reference>
<evidence type="ECO:0000259" key="5">
    <source>
        <dbReference type="PROSITE" id="PS50043"/>
    </source>
</evidence>